<dbReference type="Proteomes" id="UP000054251">
    <property type="component" value="Unassembled WGS sequence"/>
</dbReference>
<dbReference type="GO" id="GO:0008270">
    <property type="term" value="F:zinc ion binding"/>
    <property type="evidence" value="ECO:0007669"/>
    <property type="project" value="UniProtKB-KW"/>
</dbReference>
<gene>
    <name evidence="4" type="ORF">AC631_03979</name>
</gene>
<dbReference type="GO" id="GO:0005634">
    <property type="term" value="C:nucleus"/>
    <property type="evidence" value="ECO:0007669"/>
    <property type="project" value="TreeGrafter"/>
</dbReference>
<dbReference type="OrthoDB" id="273070at2759"/>
<protein>
    <recommendedName>
        <fullName evidence="3">C3H1-type domain-containing protein</fullName>
    </recommendedName>
</protein>
<dbReference type="PANTHER" id="PTHR13309:SF0">
    <property type="entry name" value="FMR1-INTERACTING PROTEIN NUFIP1"/>
    <property type="match status" value="1"/>
</dbReference>
<dbReference type="GO" id="GO:0003723">
    <property type="term" value="F:RNA binding"/>
    <property type="evidence" value="ECO:0007669"/>
    <property type="project" value="InterPro"/>
</dbReference>
<sequence length="277" mass="31790">MDFVYAPPPPPPPPTRKSGSNNSNTFNNRGNLDKRNSNVNNRFNNDATGEGKSNTVLQDLNDLRDLPTYLPNSSSHSNELENNEDSENEETDIMHDEIEGQNNSNEPVFIPGTNITLNTEEDIKKWIEERKKKWPSRRNIEEKEKLRQEQGITSSNSKKRNNESSASQNTKKPKNICKFYQNNKRCKFGNKCKNVHETTTSGGGKPGQNTKTINNILVVIPQRFKNELYVNEKDTNAHPLLFKMLVQKEHFENENSKVLEFLEFLNEKGLMDHDVTI</sequence>
<keyword evidence="1" id="KW-0863">Zinc-finger</keyword>
<evidence type="ECO:0000259" key="3">
    <source>
        <dbReference type="PROSITE" id="PS50103"/>
    </source>
</evidence>
<dbReference type="EMBL" id="LMYN01000095">
    <property type="protein sequence ID" value="KSA00273.1"/>
    <property type="molecule type" value="Genomic_DNA"/>
</dbReference>
<dbReference type="RefSeq" id="XP_015466375.1">
    <property type="nucleotide sequence ID" value="XM_015612808.1"/>
</dbReference>
<proteinExistence type="predicted"/>
<evidence type="ECO:0000313" key="4">
    <source>
        <dbReference type="EMBL" id="KSA00273.1"/>
    </source>
</evidence>
<reference evidence="4 5" key="1">
    <citation type="submission" date="2015-11" db="EMBL/GenBank/DDBJ databases">
        <title>The genome of Debaryomyces fabryi.</title>
        <authorList>
            <person name="Tafer H."/>
            <person name="Lopandic K."/>
        </authorList>
    </citation>
    <scope>NUCLEOTIDE SEQUENCE [LARGE SCALE GENOMIC DNA]</scope>
    <source>
        <strain evidence="4 5">CBS 789</strain>
    </source>
</reference>
<feature type="domain" description="C3H1-type" evidence="3">
    <location>
        <begin position="171"/>
        <end position="199"/>
    </location>
</feature>
<dbReference type="InterPro" id="IPR000571">
    <property type="entry name" value="Znf_CCCH"/>
</dbReference>
<dbReference type="InterPro" id="IPR019496">
    <property type="entry name" value="NUFIP1_cons_dom"/>
</dbReference>
<feature type="compositionally biased region" description="Acidic residues" evidence="2">
    <location>
        <begin position="81"/>
        <end position="90"/>
    </location>
</feature>
<dbReference type="InterPro" id="IPR039136">
    <property type="entry name" value="NUFIP1-like"/>
</dbReference>
<name>A0A0V1PVK3_9ASCO</name>
<feature type="region of interest" description="Disordered" evidence="2">
    <location>
        <begin position="65"/>
        <end position="90"/>
    </location>
</feature>
<keyword evidence="5" id="KW-1185">Reference proteome</keyword>
<evidence type="ECO:0000256" key="2">
    <source>
        <dbReference type="SAM" id="MobiDB-lite"/>
    </source>
</evidence>
<comment type="caution">
    <text evidence="4">The sequence shown here is derived from an EMBL/GenBank/DDBJ whole genome shotgun (WGS) entry which is preliminary data.</text>
</comment>
<dbReference type="GeneID" id="26840988"/>
<keyword evidence="1" id="KW-0479">Metal-binding</keyword>
<dbReference type="Pfam" id="PF10453">
    <property type="entry name" value="NUFIP1"/>
    <property type="match status" value="1"/>
</dbReference>
<evidence type="ECO:0000256" key="1">
    <source>
        <dbReference type="PROSITE-ProRule" id="PRU00723"/>
    </source>
</evidence>
<dbReference type="PANTHER" id="PTHR13309">
    <property type="entry name" value="NUCLEAR FRAGILE X MENTAL RETARDATION PROTEIN INTERACTING PROTEIN 1"/>
    <property type="match status" value="1"/>
</dbReference>
<dbReference type="SMART" id="SM00356">
    <property type="entry name" value="ZnF_C3H1"/>
    <property type="match status" value="1"/>
</dbReference>
<feature type="compositionally biased region" description="Low complexity" evidence="2">
    <location>
        <begin position="18"/>
        <end position="30"/>
    </location>
</feature>
<feature type="zinc finger region" description="C3H1-type" evidence="1">
    <location>
        <begin position="171"/>
        <end position="199"/>
    </location>
</feature>
<dbReference type="AlphaFoldDB" id="A0A0V1PVK3"/>
<feature type="region of interest" description="Disordered" evidence="2">
    <location>
        <begin position="1"/>
        <end position="53"/>
    </location>
</feature>
<feature type="compositionally biased region" description="Pro residues" evidence="2">
    <location>
        <begin position="1"/>
        <end position="15"/>
    </location>
</feature>
<dbReference type="Gene3D" id="4.10.1000.10">
    <property type="entry name" value="Zinc finger, CCCH-type"/>
    <property type="match status" value="1"/>
</dbReference>
<feature type="compositionally biased region" description="Basic and acidic residues" evidence="2">
    <location>
        <begin position="138"/>
        <end position="148"/>
    </location>
</feature>
<accession>A0A0V1PVK3</accession>
<dbReference type="GO" id="GO:0000492">
    <property type="term" value="P:box C/D snoRNP assembly"/>
    <property type="evidence" value="ECO:0007669"/>
    <property type="project" value="TreeGrafter"/>
</dbReference>
<dbReference type="PROSITE" id="PS50103">
    <property type="entry name" value="ZF_C3H1"/>
    <property type="match status" value="1"/>
</dbReference>
<evidence type="ECO:0000313" key="5">
    <source>
        <dbReference type="Proteomes" id="UP000054251"/>
    </source>
</evidence>
<organism evidence="4 5">
    <name type="scientific">Debaryomyces fabryi</name>
    <dbReference type="NCBI Taxonomy" id="58627"/>
    <lineage>
        <taxon>Eukaryota</taxon>
        <taxon>Fungi</taxon>
        <taxon>Dikarya</taxon>
        <taxon>Ascomycota</taxon>
        <taxon>Saccharomycotina</taxon>
        <taxon>Pichiomycetes</taxon>
        <taxon>Debaryomycetaceae</taxon>
        <taxon>Debaryomyces</taxon>
    </lineage>
</organism>
<feature type="region of interest" description="Disordered" evidence="2">
    <location>
        <begin position="131"/>
        <end position="174"/>
    </location>
</feature>
<keyword evidence="1" id="KW-0862">Zinc</keyword>